<dbReference type="GO" id="GO:0005886">
    <property type="term" value="C:plasma membrane"/>
    <property type="evidence" value="ECO:0007669"/>
    <property type="project" value="TreeGrafter"/>
</dbReference>
<evidence type="ECO:0000259" key="10">
    <source>
        <dbReference type="PROSITE" id="PS50262"/>
    </source>
</evidence>
<gene>
    <name evidence="11" type="primary">Cni-gnrr-7</name>
    <name evidence="11" type="synonym">Cnig_chr_X.g23252</name>
    <name evidence="11" type="ORF">B9Z55_023252</name>
</gene>
<reference evidence="12" key="1">
    <citation type="submission" date="2017-10" db="EMBL/GenBank/DDBJ databases">
        <title>Rapid genome shrinkage in a self-fertile nematode reveals novel sperm competition proteins.</title>
        <authorList>
            <person name="Yin D."/>
            <person name="Schwarz E.M."/>
            <person name="Thomas C.G."/>
            <person name="Felde R.L."/>
            <person name="Korf I.F."/>
            <person name="Cutter A.D."/>
            <person name="Schartner C.M."/>
            <person name="Ralston E.J."/>
            <person name="Meyer B.J."/>
            <person name="Haag E.S."/>
        </authorList>
    </citation>
    <scope>NUCLEOTIDE SEQUENCE [LARGE SCALE GENOMIC DNA]</scope>
    <source>
        <strain evidence="12">JU1422</strain>
    </source>
</reference>
<keyword evidence="4 8" id="KW-0297">G-protein coupled receptor</keyword>
<dbReference type="Pfam" id="PF00001">
    <property type="entry name" value="7tm_1"/>
    <property type="match status" value="1"/>
</dbReference>
<dbReference type="OrthoDB" id="6435638at2759"/>
<dbReference type="PANTHER" id="PTHR24238">
    <property type="entry name" value="G-PROTEIN COUPLED RECEPTOR"/>
    <property type="match status" value="1"/>
</dbReference>
<feature type="transmembrane region" description="Helical" evidence="9">
    <location>
        <begin position="113"/>
        <end position="130"/>
    </location>
</feature>
<organism evidence="11 12">
    <name type="scientific">Caenorhabditis nigoni</name>
    <dbReference type="NCBI Taxonomy" id="1611254"/>
    <lineage>
        <taxon>Eukaryota</taxon>
        <taxon>Metazoa</taxon>
        <taxon>Ecdysozoa</taxon>
        <taxon>Nematoda</taxon>
        <taxon>Chromadorea</taxon>
        <taxon>Rhabditida</taxon>
        <taxon>Rhabditina</taxon>
        <taxon>Rhabditomorpha</taxon>
        <taxon>Rhabditoidea</taxon>
        <taxon>Rhabditidae</taxon>
        <taxon>Peloderinae</taxon>
        <taxon>Caenorhabditis</taxon>
    </lineage>
</organism>
<accession>A0A2G5SNS3</accession>
<feature type="transmembrane region" description="Helical" evidence="9">
    <location>
        <begin position="23"/>
        <end position="42"/>
    </location>
</feature>
<feature type="transmembrane region" description="Helical" evidence="9">
    <location>
        <begin position="212"/>
        <end position="231"/>
    </location>
</feature>
<evidence type="ECO:0000313" key="12">
    <source>
        <dbReference type="Proteomes" id="UP000230233"/>
    </source>
</evidence>
<feature type="domain" description="G-protein coupled receptors family 1 profile" evidence="10">
    <location>
        <begin position="36"/>
        <end position="371"/>
    </location>
</feature>
<dbReference type="GO" id="GO:0008188">
    <property type="term" value="F:neuropeptide receptor activity"/>
    <property type="evidence" value="ECO:0007669"/>
    <property type="project" value="TreeGrafter"/>
</dbReference>
<evidence type="ECO:0000256" key="4">
    <source>
        <dbReference type="ARBA" id="ARBA00023040"/>
    </source>
</evidence>
<feature type="transmembrane region" description="Helical" evidence="9">
    <location>
        <begin position="353"/>
        <end position="371"/>
    </location>
</feature>
<dbReference type="SUPFAM" id="SSF81321">
    <property type="entry name" value="Family A G protein-coupled receptor-like"/>
    <property type="match status" value="1"/>
</dbReference>
<feature type="transmembrane region" description="Helical" evidence="9">
    <location>
        <begin position="150"/>
        <end position="169"/>
    </location>
</feature>
<name>A0A2G5SNS3_9PELO</name>
<proteinExistence type="inferred from homology"/>
<evidence type="ECO:0000256" key="1">
    <source>
        <dbReference type="ARBA" id="ARBA00004141"/>
    </source>
</evidence>
<keyword evidence="12" id="KW-1185">Reference proteome</keyword>
<evidence type="ECO:0000256" key="5">
    <source>
        <dbReference type="ARBA" id="ARBA00023136"/>
    </source>
</evidence>
<keyword evidence="6 8" id="KW-0675">Receptor</keyword>
<evidence type="ECO:0000256" key="8">
    <source>
        <dbReference type="RuleBase" id="RU000688"/>
    </source>
</evidence>
<protein>
    <recommendedName>
        <fullName evidence="10">G-protein coupled receptors family 1 profile domain-containing protein</fullName>
    </recommendedName>
</protein>
<feature type="transmembrane region" description="Helical" evidence="9">
    <location>
        <begin position="313"/>
        <end position="333"/>
    </location>
</feature>
<dbReference type="InterPro" id="IPR000276">
    <property type="entry name" value="GPCR_Rhodpsn"/>
</dbReference>
<feature type="transmembrane region" description="Helical" evidence="9">
    <location>
        <begin position="73"/>
        <end position="93"/>
    </location>
</feature>
<dbReference type="PROSITE" id="PS00237">
    <property type="entry name" value="G_PROTEIN_RECEP_F1_1"/>
    <property type="match status" value="1"/>
</dbReference>
<dbReference type="PANTHER" id="PTHR24238:SF44">
    <property type="entry name" value="G-PROTEIN COUPLED RECEPTORS FAMILY 1 PROFILE DOMAIN-CONTAINING PROTEIN"/>
    <property type="match status" value="1"/>
</dbReference>
<dbReference type="Proteomes" id="UP000230233">
    <property type="component" value="Chromosome X"/>
</dbReference>
<dbReference type="PRINTS" id="PR00237">
    <property type="entry name" value="GPCRRHODOPSN"/>
</dbReference>
<dbReference type="AlphaFoldDB" id="A0A2G5SNS3"/>
<dbReference type="STRING" id="1611254.A0A2G5SNS3"/>
<sequence length="381" mass="44242">MLETSTRMSTVIPDRLWSELTEALILLLFDAAYILVAIFMIYKLWRMNRVKQPVTPSGQSGTNKSFLLFKKSLFASDCMIMWVYAFIKAIWLLQFEWKYGSVMCKLYRFTSSVAFFSNSNIVCGIALDRYLSVYSNHIIGVRQHERTKRLLYLVWIIAIIAALPQLIVWETYRPSSEDWEQCVTVFAIEIHELPAESARRDKFNFYSMLYEAYHQCMAFWLPLSITFCSYARMMSRLIPFWPFSALNSYEDERQETLCTIFWGKITDRIRTFVCVTIFRRKSHTSQQSASVPLAGTTRHPPTTALRRQLGTTVFKNACAIIFVHVVLWLPYNILSLSRFVNEGFYESISQNGGNLFELLILLNSFINPILYSGGSNTVNRV</sequence>
<dbReference type="Gene3D" id="1.20.1070.10">
    <property type="entry name" value="Rhodopsin 7-helix transmembrane proteins"/>
    <property type="match status" value="1"/>
</dbReference>
<keyword evidence="3 9" id="KW-1133">Transmembrane helix</keyword>
<evidence type="ECO:0000256" key="2">
    <source>
        <dbReference type="ARBA" id="ARBA00022692"/>
    </source>
</evidence>
<comment type="caution">
    <text evidence="11">The sequence shown here is derived from an EMBL/GenBank/DDBJ whole genome shotgun (WGS) entry which is preliminary data.</text>
</comment>
<dbReference type="PROSITE" id="PS50262">
    <property type="entry name" value="G_PROTEIN_RECEP_F1_2"/>
    <property type="match status" value="1"/>
</dbReference>
<evidence type="ECO:0000256" key="3">
    <source>
        <dbReference type="ARBA" id="ARBA00022989"/>
    </source>
</evidence>
<evidence type="ECO:0000256" key="6">
    <source>
        <dbReference type="ARBA" id="ARBA00023170"/>
    </source>
</evidence>
<evidence type="ECO:0000256" key="9">
    <source>
        <dbReference type="SAM" id="Phobius"/>
    </source>
</evidence>
<evidence type="ECO:0000256" key="7">
    <source>
        <dbReference type="ARBA" id="ARBA00023224"/>
    </source>
</evidence>
<keyword evidence="5 9" id="KW-0472">Membrane</keyword>
<keyword evidence="7 8" id="KW-0807">Transducer</keyword>
<dbReference type="EMBL" id="PDUG01000006">
    <property type="protein sequence ID" value="PIC16765.1"/>
    <property type="molecule type" value="Genomic_DNA"/>
</dbReference>
<dbReference type="InterPro" id="IPR017452">
    <property type="entry name" value="GPCR_Rhodpsn_7TM"/>
</dbReference>
<keyword evidence="2 8" id="KW-0812">Transmembrane</keyword>
<comment type="subcellular location">
    <subcellularLocation>
        <location evidence="1">Membrane</location>
        <topology evidence="1">Multi-pass membrane protein</topology>
    </subcellularLocation>
</comment>
<comment type="similarity">
    <text evidence="8">Belongs to the G-protein coupled receptor 1 family.</text>
</comment>
<evidence type="ECO:0000313" key="11">
    <source>
        <dbReference type="EMBL" id="PIC16765.1"/>
    </source>
</evidence>